<dbReference type="SUPFAM" id="SSF53474">
    <property type="entry name" value="alpha/beta-Hydrolases"/>
    <property type="match status" value="1"/>
</dbReference>
<protein>
    <submittedName>
        <fullName evidence="1">Alpha/beta hydrolase</fullName>
    </submittedName>
</protein>
<comment type="caution">
    <text evidence="1">The sequence shown here is derived from an EMBL/GenBank/DDBJ whole genome shotgun (WGS) entry which is preliminary data.</text>
</comment>
<dbReference type="Gene3D" id="3.40.50.1820">
    <property type="entry name" value="alpha/beta hydrolase"/>
    <property type="match status" value="1"/>
</dbReference>
<organism evidence="1 2">
    <name type="scientific">Flavobacterium cupriresistens</name>
    <dbReference type="NCBI Taxonomy" id="2893885"/>
    <lineage>
        <taxon>Bacteria</taxon>
        <taxon>Pseudomonadati</taxon>
        <taxon>Bacteroidota</taxon>
        <taxon>Flavobacteriia</taxon>
        <taxon>Flavobacteriales</taxon>
        <taxon>Flavobacteriaceae</taxon>
        <taxon>Flavobacterium</taxon>
    </lineage>
</organism>
<accession>A0ABU4RDY6</accession>
<dbReference type="EMBL" id="JAWXVI010000008">
    <property type="protein sequence ID" value="MDX6190802.1"/>
    <property type="molecule type" value="Genomic_DNA"/>
</dbReference>
<dbReference type="Proteomes" id="UP001273350">
    <property type="component" value="Unassembled WGS sequence"/>
</dbReference>
<gene>
    <name evidence="1" type="ORF">SGQ83_15690</name>
</gene>
<keyword evidence="2" id="KW-1185">Reference proteome</keyword>
<dbReference type="GO" id="GO:0016787">
    <property type="term" value="F:hydrolase activity"/>
    <property type="evidence" value="ECO:0007669"/>
    <property type="project" value="UniProtKB-KW"/>
</dbReference>
<keyword evidence="1" id="KW-0378">Hydrolase</keyword>
<name>A0ABU4RDY6_9FLAO</name>
<evidence type="ECO:0000313" key="1">
    <source>
        <dbReference type="EMBL" id="MDX6190802.1"/>
    </source>
</evidence>
<reference evidence="1 2" key="1">
    <citation type="submission" date="2023-11" db="EMBL/GenBank/DDBJ databases">
        <title>Unpublished Manusciprt.</title>
        <authorList>
            <person name="Saticioglu I.B."/>
            <person name="Ay H."/>
            <person name="Ajmi N."/>
            <person name="Altun S."/>
            <person name="Duman M."/>
        </authorList>
    </citation>
    <scope>NUCLEOTIDE SEQUENCE [LARGE SCALE GENOMIC DNA]</scope>
    <source>
        <strain evidence="1 2">Fl-318</strain>
    </source>
</reference>
<evidence type="ECO:0000313" key="2">
    <source>
        <dbReference type="Proteomes" id="UP001273350"/>
    </source>
</evidence>
<dbReference type="RefSeq" id="WP_230004431.1">
    <property type="nucleotide sequence ID" value="NZ_CP087134.1"/>
</dbReference>
<sequence>MVKPRLLLLSDLFGGESPEWIKPYSKTLASKFDVHYYDVLKLGGINVSDCDESGIHSQFLKGGIDKAVQTLLDFEKEEVTILGFSIGGTIGWKASLLGLKVKQLVAVSSTRLRFETETPNCKIKLYFGENDRNKPNAEWFSDLNVSNYVFENQEHQLYLIEKNTVVICSEF</sequence>
<dbReference type="InterPro" id="IPR029058">
    <property type="entry name" value="AB_hydrolase_fold"/>
</dbReference>
<proteinExistence type="predicted"/>